<reference evidence="9" key="1">
    <citation type="submission" date="2018-02" db="EMBL/GenBank/DDBJ databases">
        <authorList>
            <person name="Kim S.-K."/>
            <person name="Jung H.-I."/>
            <person name="Lee S.-W."/>
        </authorList>
    </citation>
    <scope>NUCLEOTIDE SEQUENCE</scope>
    <source>
        <strain evidence="9">SK3146</strain>
    </source>
</reference>
<keyword evidence="6 7" id="KW-0472">Membrane</keyword>
<organism evidence="9 10">
    <name type="scientific">Paenibacillus konkukensis</name>
    <dbReference type="NCBI Taxonomy" id="2020716"/>
    <lineage>
        <taxon>Bacteria</taxon>
        <taxon>Bacillati</taxon>
        <taxon>Bacillota</taxon>
        <taxon>Bacilli</taxon>
        <taxon>Bacillales</taxon>
        <taxon>Paenibacillaceae</taxon>
        <taxon>Paenibacillus</taxon>
    </lineage>
</organism>
<evidence type="ECO:0000313" key="9">
    <source>
        <dbReference type="EMBL" id="UQZ86877.1"/>
    </source>
</evidence>
<dbReference type="SUPFAM" id="SSF161098">
    <property type="entry name" value="MetI-like"/>
    <property type="match status" value="1"/>
</dbReference>
<feature type="domain" description="ABC transmembrane type-1" evidence="8">
    <location>
        <begin position="69"/>
        <end position="256"/>
    </location>
</feature>
<evidence type="ECO:0000256" key="2">
    <source>
        <dbReference type="ARBA" id="ARBA00022448"/>
    </source>
</evidence>
<evidence type="ECO:0000313" key="10">
    <source>
        <dbReference type="Proteomes" id="UP001057134"/>
    </source>
</evidence>
<dbReference type="EMBL" id="CP027059">
    <property type="protein sequence ID" value="UQZ86877.1"/>
    <property type="molecule type" value="Genomic_DNA"/>
</dbReference>
<sequence>MKTRLWPAIYQLVLTLAVFLVFTFPFIWMLMASFKTQVQVLSADHIFLFKPTFKNYIEVFRDNDYLRYLLNSFLVALGSTAFALILGLPAAYSIAKYRMHTLGTVILVAKMIPGITFLVPWYILFTKLHMVDTFTVLIVSHMVIGLPFIMWVMIPFFEAFPVEVEESSWIDGSSKFRAFMSIVLPVSVPGIVTAALLSFIFSWNNFMFSLILAGERTKTLPIAVFNFISASNINWGALMAAACVITLPVMIMALFSQKYIVSGLSAGAVKG</sequence>
<protein>
    <submittedName>
        <fullName evidence="9">Trehalose transport system permease protein SugB</fullName>
    </submittedName>
</protein>
<dbReference type="InterPro" id="IPR035906">
    <property type="entry name" value="MetI-like_sf"/>
</dbReference>
<reference evidence="9" key="2">
    <citation type="journal article" date="2021" name="J Anim Sci Technol">
        <title>Complete genome sequence of Paenibacillus konkukensis sp. nov. SK3146 as a potential probiotic strain.</title>
        <authorList>
            <person name="Jung H.I."/>
            <person name="Park S."/>
            <person name="Niu K.M."/>
            <person name="Lee S.W."/>
            <person name="Kothari D."/>
            <person name="Yi K.J."/>
            <person name="Kim S.K."/>
        </authorList>
    </citation>
    <scope>NUCLEOTIDE SEQUENCE</scope>
    <source>
        <strain evidence="9">SK3146</strain>
    </source>
</reference>
<dbReference type="PROSITE" id="PS50928">
    <property type="entry name" value="ABC_TM1"/>
    <property type="match status" value="1"/>
</dbReference>
<evidence type="ECO:0000256" key="3">
    <source>
        <dbReference type="ARBA" id="ARBA00022475"/>
    </source>
</evidence>
<proteinExistence type="inferred from homology"/>
<feature type="transmembrane region" description="Helical" evidence="7">
    <location>
        <begin position="68"/>
        <end position="92"/>
    </location>
</feature>
<name>A0ABY4RX56_9BACL</name>
<keyword evidence="10" id="KW-1185">Reference proteome</keyword>
<evidence type="ECO:0000256" key="1">
    <source>
        <dbReference type="ARBA" id="ARBA00004651"/>
    </source>
</evidence>
<dbReference type="Proteomes" id="UP001057134">
    <property type="component" value="Chromosome"/>
</dbReference>
<evidence type="ECO:0000256" key="5">
    <source>
        <dbReference type="ARBA" id="ARBA00022989"/>
    </source>
</evidence>
<feature type="transmembrane region" description="Helical" evidence="7">
    <location>
        <begin position="235"/>
        <end position="255"/>
    </location>
</feature>
<keyword evidence="5 7" id="KW-1133">Transmembrane helix</keyword>
<comment type="similarity">
    <text evidence="7">Belongs to the binding-protein-dependent transport system permease family.</text>
</comment>
<keyword evidence="4 7" id="KW-0812">Transmembrane</keyword>
<feature type="transmembrane region" description="Helical" evidence="7">
    <location>
        <begin position="12"/>
        <end position="31"/>
    </location>
</feature>
<gene>
    <name evidence="9" type="primary">sugB_9</name>
    <name evidence="9" type="ORF">SK3146_06170</name>
</gene>
<keyword evidence="3" id="KW-1003">Cell membrane</keyword>
<feature type="transmembrane region" description="Helical" evidence="7">
    <location>
        <begin position="136"/>
        <end position="157"/>
    </location>
</feature>
<dbReference type="Gene3D" id="1.10.3720.10">
    <property type="entry name" value="MetI-like"/>
    <property type="match status" value="1"/>
</dbReference>
<dbReference type="InterPro" id="IPR050901">
    <property type="entry name" value="BP-dep_ABC_trans_perm"/>
</dbReference>
<dbReference type="PANTHER" id="PTHR32243:SF18">
    <property type="entry name" value="INNER MEMBRANE ABC TRANSPORTER PERMEASE PROTEIN YCJP"/>
    <property type="match status" value="1"/>
</dbReference>
<feature type="transmembrane region" description="Helical" evidence="7">
    <location>
        <begin position="178"/>
        <end position="201"/>
    </location>
</feature>
<dbReference type="RefSeq" id="WP_249862378.1">
    <property type="nucleotide sequence ID" value="NZ_CP027059.1"/>
</dbReference>
<dbReference type="InterPro" id="IPR000515">
    <property type="entry name" value="MetI-like"/>
</dbReference>
<evidence type="ECO:0000256" key="6">
    <source>
        <dbReference type="ARBA" id="ARBA00023136"/>
    </source>
</evidence>
<evidence type="ECO:0000256" key="4">
    <source>
        <dbReference type="ARBA" id="ARBA00022692"/>
    </source>
</evidence>
<dbReference type="CDD" id="cd06261">
    <property type="entry name" value="TM_PBP2"/>
    <property type="match status" value="1"/>
</dbReference>
<keyword evidence="2 7" id="KW-0813">Transport</keyword>
<evidence type="ECO:0000256" key="7">
    <source>
        <dbReference type="RuleBase" id="RU363032"/>
    </source>
</evidence>
<feature type="transmembrane region" description="Helical" evidence="7">
    <location>
        <begin position="104"/>
        <end position="124"/>
    </location>
</feature>
<accession>A0ABY4RX56</accession>
<comment type="subcellular location">
    <subcellularLocation>
        <location evidence="1 7">Cell membrane</location>
        <topology evidence="1 7">Multi-pass membrane protein</topology>
    </subcellularLocation>
</comment>
<dbReference type="PANTHER" id="PTHR32243">
    <property type="entry name" value="MALTOSE TRANSPORT SYSTEM PERMEASE-RELATED"/>
    <property type="match status" value="1"/>
</dbReference>
<dbReference type="Pfam" id="PF00528">
    <property type="entry name" value="BPD_transp_1"/>
    <property type="match status" value="1"/>
</dbReference>
<evidence type="ECO:0000259" key="8">
    <source>
        <dbReference type="PROSITE" id="PS50928"/>
    </source>
</evidence>